<comment type="caution">
    <text evidence="1">The sequence shown here is derived from an EMBL/GenBank/DDBJ whole genome shotgun (WGS) entry which is preliminary data.</text>
</comment>
<evidence type="ECO:0000313" key="2">
    <source>
        <dbReference type="Proteomes" id="UP000034504"/>
    </source>
</evidence>
<dbReference type="AlphaFoldDB" id="A0A0G1KKD0"/>
<evidence type="ECO:0000313" key="1">
    <source>
        <dbReference type="EMBL" id="KKT83983.1"/>
    </source>
</evidence>
<sequence length="90" mass="10826">MTDFNIKEARQLIKDKPYLMWSTKSYDELSPQSILESVINYGDWPDFERLIAIFGLKQSSELFKDIKNKRRTNLRPKTVNYFTKYFEKHA</sequence>
<gene>
    <name evidence="1" type="ORF">UW82_C0029G0020</name>
</gene>
<organism evidence="1 2">
    <name type="scientific">candidate division WWE3 bacterium GW2011_GWC2_44_9</name>
    <dbReference type="NCBI Taxonomy" id="1619125"/>
    <lineage>
        <taxon>Bacteria</taxon>
        <taxon>Katanobacteria</taxon>
    </lineage>
</organism>
<dbReference type="Proteomes" id="UP000034504">
    <property type="component" value="Unassembled WGS sequence"/>
</dbReference>
<protein>
    <submittedName>
        <fullName evidence="1">Uncharacterized protein</fullName>
    </submittedName>
</protein>
<reference evidence="1 2" key="1">
    <citation type="journal article" date="2015" name="Nature">
        <title>rRNA introns, odd ribosomes, and small enigmatic genomes across a large radiation of phyla.</title>
        <authorList>
            <person name="Brown C.T."/>
            <person name="Hug L.A."/>
            <person name="Thomas B.C."/>
            <person name="Sharon I."/>
            <person name="Castelle C.J."/>
            <person name="Singh A."/>
            <person name="Wilkins M.J."/>
            <person name="Williams K.H."/>
            <person name="Banfield J.F."/>
        </authorList>
    </citation>
    <scope>NUCLEOTIDE SEQUENCE [LARGE SCALE GENOMIC DNA]</scope>
</reference>
<proteinExistence type="predicted"/>
<name>A0A0G1KKD0_UNCKA</name>
<accession>A0A0G1KKD0</accession>
<dbReference type="EMBL" id="LCJU01000029">
    <property type="protein sequence ID" value="KKT83983.1"/>
    <property type="molecule type" value="Genomic_DNA"/>
</dbReference>